<dbReference type="InterPro" id="IPR050553">
    <property type="entry name" value="Thioredoxin_ResA/DsbE_sf"/>
</dbReference>
<keyword evidence="8" id="KW-1185">Reference proteome</keyword>
<accession>A0ABV7VC45</accession>
<dbReference type="SUPFAM" id="SSF52833">
    <property type="entry name" value="Thioredoxin-like"/>
    <property type="match status" value="1"/>
</dbReference>
<keyword evidence="5" id="KW-0732">Signal</keyword>
<keyword evidence="4" id="KW-0676">Redox-active center</keyword>
<evidence type="ECO:0000256" key="5">
    <source>
        <dbReference type="SAM" id="SignalP"/>
    </source>
</evidence>
<feature type="domain" description="Thioredoxin" evidence="6">
    <location>
        <begin position="48"/>
        <end position="190"/>
    </location>
</feature>
<dbReference type="Pfam" id="PF08534">
    <property type="entry name" value="Redoxin"/>
    <property type="match status" value="1"/>
</dbReference>
<dbReference type="EMBL" id="JBHRYJ010000001">
    <property type="protein sequence ID" value="MFC3675011.1"/>
    <property type="molecule type" value="Genomic_DNA"/>
</dbReference>
<evidence type="ECO:0000256" key="2">
    <source>
        <dbReference type="ARBA" id="ARBA00022748"/>
    </source>
</evidence>
<dbReference type="PANTHER" id="PTHR42852:SF6">
    <property type="entry name" value="THIOL:DISULFIDE INTERCHANGE PROTEIN DSBE"/>
    <property type="match status" value="1"/>
</dbReference>
<comment type="subcellular location">
    <subcellularLocation>
        <location evidence="1">Cell envelope</location>
    </subcellularLocation>
</comment>
<feature type="signal peptide" evidence="5">
    <location>
        <begin position="1"/>
        <end position="33"/>
    </location>
</feature>
<sequence length="192" mass="20550">MVKFFKSVRMLPMMVALAGVTLALGAMPLPATAAGLPLAGEMRKLTLPAEQKPVAAAEFQDEKGQPTSLAAFRGKVVLLNLWASWCVPCREEMPALDRLQASRGGKDFQVVAVAQDRAGREKVEKFLGEVGAKHIVPYLDASMKSGRAWGAIGLPTSILIDRQGNEVARLIGGAEWDSADAVKLIDALVARK</sequence>
<evidence type="ECO:0000259" key="6">
    <source>
        <dbReference type="PROSITE" id="PS51352"/>
    </source>
</evidence>
<keyword evidence="3" id="KW-1015">Disulfide bond</keyword>
<dbReference type="InterPro" id="IPR036249">
    <property type="entry name" value="Thioredoxin-like_sf"/>
</dbReference>
<name>A0ABV7VC45_9PROT</name>
<dbReference type="InterPro" id="IPR013740">
    <property type="entry name" value="Redoxin"/>
</dbReference>
<dbReference type="PROSITE" id="PS00194">
    <property type="entry name" value="THIOREDOXIN_1"/>
    <property type="match status" value="1"/>
</dbReference>
<evidence type="ECO:0000313" key="8">
    <source>
        <dbReference type="Proteomes" id="UP001595711"/>
    </source>
</evidence>
<dbReference type="PANTHER" id="PTHR42852">
    <property type="entry name" value="THIOL:DISULFIDE INTERCHANGE PROTEIN DSBE"/>
    <property type="match status" value="1"/>
</dbReference>
<protein>
    <submittedName>
        <fullName evidence="7">TlpA family protein disulfide reductase</fullName>
    </submittedName>
</protein>
<gene>
    <name evidence="7" type="ORF">ACFOOQ_05630</name>
</gene>
<evidence type="ECO:0000256" key="4">
    <source>
        <dbReference type="ARBA" id="ARBA00023284"/>
    </source>
</evidence>
<dbReference type="Proteomes" id="UP001595711">
    <property type="component" value="Unassembled WGS sequence"/>
</dbReference>
<reference evidence="8" key="1">
    <citation type="journal article" date="2019" name="Int. J. Syst. Evol. Microbiol.">
        <title>The Global Catalogue of Microorganisms (GCM) 10K type strain sequencing project: providing services to taxonomists for standard genome sequencing and annotation.</title>
        <authorList>
            <consortium name="The Broad Institute Genomics Platform"/>
            <consortium name="The Broad Institute Genome Sequencing Center for Infectious Disease"/>
            <person name="Wu L."/>
            <person name="Ma J."/>
        </authorList>
    </citation>
    <scope>NUCLEOTIDE SEQUENCE [LARGE SCALE GENOMIC DNA]</scope>
    <source>
        <strain evidence="8">KCTC 42182</strain>
    </source>
</reference>
<dbReference type="InterPro" id="IPR013766">
    <property type="entry name" value="Thioredoxin_domain"/>
</dbReference>
<dbReference type="CDD" id="cd02966">
    <property type="entry name" value="TlpA_like_family"/>
    <property type="match status" value="1"/>
</dbReference>
<evidence type="ECO:0000313" key="7">
    <source>
        <dbReference type="EMBL" id="MFC3675011.1"/>
    </source>
</evidence>
<proteinExistence type="predicted"/>
<evidence type="ECO:0000256" key="1">
    <source>
        <dbReference type="ARBA" id="ARBA00004196"/>
    </source>
</evidence>
<dbReference type="InterPro" id="IPR017937">
    <property type="entry name" value="Thioredoxin_CS"/>
</dbReference>
<evidence type="ECO:0000256" key="3">
    <source>
        <dbReference type="ARBA" id="ARBA00023157"/>
    </source>
</evidence>
<comment type="caution">
    <text evidence="7">The sequence shown here is derived from an EMBL/GenBank/DDBJ whole genome shotgun (WGS) entry which is preliminary data.</text>
</comment>
<keyword evidence="2" id="KW-0201">Cytochrome c-type biogenesis</keyword>
<dbReference type="PROSITE" id="PS51352">
    <property type="entry name" value="THIOREDOXIN_2"/>
    <property type="match status" value="1"/>
</dbReference>
<feature type="chain" id="PRO_5047538993" evidence="5">
    <location>
        <begin position="34"/>
        <end position="192"/>
    </location>
</feature>
<dbReference type="Gene3D" id="3.40.30.10">
    <property type="entry name" value="Glutaredoxin"/>
    <property type="match status" value="1"/>
</dbReference>
<organism evidence="7 8">
    <name type="scientific">Ferrovibrio xuzhouensis</name>
    <dbReference type="NCBI Taxonomy" id="1576914"/>
    <lineage>
        <taxon>Bacteria</taxon>
        <taxon>Pseudomonadati</taxon>
        <taxon>Pseudomonadota</taxon>
        <taxon>Alphaproteobacteria</taxon>
        <taxon>Rhodospirillales</taxon>
        <taxon>Rhodospirillaceae</taxon>
        <taxon>Ferrovibrio</taxon>
    </lineage>
</organism>
<dbReference type="RefSeq" id="WP_379722768.1">
    <property type="nucleotide sequence ID" value="NZ_JBHRYJ010000001.1"/>
</dbReference>